<feature type="transmembrane region" description="Helical" evidence="1">
    <location>
        <begin position="12"/>
        <end position="31"/>
    </location>
</feature>
<keyword evidence="3" id="KW-1185">Reference proteome</keyword>
<organism evidence="2 3">
    <name type="scientific">Ectocarpus siliculosus</name>
    <name type="common">Brown alga</name>
    <name type="synonym">Conferva siliculosa</name>
    <dbReference type="NCBI Taxonomy" id="2880"/>
    <lineage>
        <taxon>Eukaryota</taxon>
        <taxon>Sar</taxon>
        <taxon>Stramenopiles</taxon>
        <taxon>Ochrophyta</taxon>
        <taxon>PX clade</taxon>
        <taxon>Phaeophyceae</taxon>
        <taxon>Ectocarpales</taxon>
        <taxon>Ectocarpaceae</taxon>
        <taxon>Ectocarpus</taxon>
    </lineage>
</organism>
<keyword evidence="1" id="KW-0812">Transmembrane</keyword>
<reference evidence="2 3" key="1">
    <citation type="journal article" date="2010" name="Nature">
        <title>The Ectocarpus genome and the independent evolution of multicellularity in brown algae.</title>
        <authorList>
            <person name="Cock J.M."/>
            <person name="Sterck L."/>
            <person name="Rouze P."/>
            <person name="Scornet D."/>
            <person name="Allen A.E."/>
            <person name="Amoutzias G."/>
            <person name="Anthouard V."/>
            <person name="Artiguenave F."/>
            <person name="Aury J.M."/>
            <person name="Badger J.H."/>
            <person name="Beszteri B."/>
            <person name="Billiau K."/>
            <person name="Bonnet E."/>
            <person name="Bothwell J.H."/>
            <person name="Bowler C."/>
            <person name="Boyen C."/>
            <person name="Brownlee C."/>
            <person name="Carrano C.J."/>
            <person name="Charrier B."/>
            <person name="Cho G.Y."/>
            <person name="Coelho S.M."/>
            <person name="Collen J."/>
            <person name="Corre E."/>
            <person name="Da Silva C."/>
            <person name="Delage L."/>
            <person name="Delaroque N."/>
            <person name="Dittami S.M."/>
            <person name="Doulbeau S."/>
            <person name="Elias M."/>
            <person name="Farnham G."/>
            <person name="Gachon C.M."/>
            <person name="Gschloessl B."/>
            <person name="Heesch S."/>
            <person name="Jabbari K."/>
            <person name="Jubin C."/>
            <person name="Kawai H."/>
            <person name="Kimura K."/>
            <person name="Kloareg B."/>
            <person name="Kupper F.C."/>
            <person name="Lang D."/>
            <person name="Le Bail A."/>
            <person name="Leblanc C."/>
            <person name="Lerouge P."/>
            <person name="Lohr M."/>
            <person name="Lopez P.J."/>
            <person name="Martens C."/>
            <person name="Maumus F."/>
            <person name="Michel G."/>
            <person name="Miranda-Saavedra D."/>
            <person name="Morales J."/>
            <person name="Moreau H."/>
            <person name="Motomura T."/>
            <person name="Nagasato C."/>
            <person name="Napoli C.A."/>
            <person name="Nelson D.R."/>
            <person name="Nyvall-Collen P."/>
            <person name="Peters A.F."/>
            <person name="Pommier C."/>
            <person name="Potin P."/>
            <person name="Poulain J."/>
            <person name="Quesneville H."/>
            <person name="Read B."/>
            <person name="Rensing S.A."/>
            <person name="Ritter A."/>
            <person name="Rousvoal S."/>
            <person name="Samanta M."/>
            <person name="Samson G."/>
            <person name="Schroeder D.C."/>
            <person name="Segurens B."/>
            <person name="Strittmatter M."/>
            <person name="Tonon T."/>
            <person name="Tregear J.W."/>
            <person name="Valentin K."/>
            <person name="von Dassow P."/>
            <person name="Yamagishi T."/>
            <person name="Van de Peer Y."/>
            <person name="Wincker P."/>
        </authorList>
    </citation>
    <scope>NUCLEOTIDE SEQUENCE [LARGE SCALE GENOMIC DNA]</scope>
    <source>
        <strain evidence="3">Ec32 / CCAP1310/4</strain>
    </source>
</reference>
<protein>
    <submittedName>
        <fullName evidence="2">Uncharacterized protein</fullName>
    </submittedName>
</protein>
<evidence type="ECO:0000313" key="2">
    <source>
        <dbReference type="EMBL" id="CBN75561.1"/>
    </source>
</evidence>
<name>D8LDY5_ECTSI</name>
<keyword evidence="1" id="KW-0472">Membrane</keyword>
<sequence length="153" mass="15714">MTRTTTAGTTGIVPILPIIVLLALGGTSVYAGSAFRGRGVQNEENLELLADAETININWRSLQVLAEDTCHVEGVEGVSGDGVYCCPLGCGQCGGIGCGSRDESLIFRDPRRELPAGAGTSSYCCLSAFDSSTAVCGDLGVEPPCLIPEGGNT</sequence>
<dbReference type="EMBL" id="FN649749">
    <property type="protein sequence ID" value="CBN75561.1"/>
    <property type="molecule type" value="Genomic_DNA"/>
</dbReference>
<dbReference type="AlphaFoldDB" id="D8LDY5"/>
<accession>D8LDY5</accession>
<evidence type="ECO:0000256" key="1">
    <source>
        <dbReference type="SAM" id="Phobius"/>
    </source>
</evidence>
<dbReference type="EMBL" id="FN647924">
    <property type="protein sequence ID" value="CBN75561.1"/>
    <property type="molecule type" value="Genomic_DNA"/>
</dbReference>
<evidence type="ECO:0000313" key="3">
    <source>
        <dbReference type="Proteomes" id="UP000002630"/>
    </source>
</evidence>
<dbReference type="InParanoid" id="D8LDY5"/>
<proteinExistence type="predicted"/>
<gene>
    <name evidence="2" type="ORF">Esi_0128_0050</name>
</gene>
<dbReference type="Proteomes" id="UP000002630">
    <property type="component" value="Linkage Group LG24"/>
</dbReference>
<keyword evidence="1" id="KW-1133">Transmembrane helix</keyword>